<evidence type="ECO:0000256" key="6">
    <source>
        <dbReference type="RuleBase" id="RU003983"/>
    </source>
</evidence>
<organism evidence="9 10">
    <name type="scientific">Nonomuraea typhae</name>
    <dbReference type="NCBI Taxonomy" id="2603600"/>
    <lineage>
        <taxon>Bacteria</taxon>
        <taxon>Bacillati</taxon>
        <taxon>Actinomycetota</taxon>
        <taxon>Actinomycetes</taxon>
        <taxon>Streptosporangiales</taxon>
        <taxon>Streptosporangiaceae</taxon>
        <taxon>Nonomuraea</taxon>
    </lineage>
</organism>
<keyword evidence="7" id="KW-1133">Transmembrane helix</keyword>
<dbReference type="Proteomes" id="UP001612741">
    <property type="component" value="Unassembled WGS sequence"/>
</dbReference>
<evidence type="ECO:0000256" key="7">
    <source>
        <dbReference type="SAM" id="Phobius"/>
    </source>
</evidence>
<evidence type="ECO:0000259" key="8">
    <source>
        <dbReference type="Pfam" id="PF01435"/>
    </source>
</evidence>
<dbReference type="PANTHER" id="PTHR34978:SF3">
    <property type="entry name" value="SLR0241 PROTEIN"/>
    <property type="match status" value="1"/>
</dbReference>
<keyword evidence="4 6" id="KW-0862">Zinc</keyword>
<evidence type="ECO:0000256" key="1">
    <source>
        <dbReference type="ARBA" id="ARBA00022670"/>
    </source>
</evidence>
<keyword evidence="1 6" id="KW-0645">Protease</keyword>
<dbReference type="EMBL" id="JBITGY010000010">
    <property type="protein sequence ID" value="MFI6502851.1"/>
    <property type="molecule type" value="Genomic_DNA"/>
</dbReference>
<keyword evidence="7" id="KW-0812">Transmembrane</keyword>
<dbReference type="CDD" id="cd07326">
    <property type="entry name" value="M56_BlaR1_MecR1_like"/>
    <property type="match status" value="1"/>
</dbReference>
<dbReference type="Pfam" id="PF01435">
    <property type="entry name" value="Peptidase_M48"/>
    <property type="match status" value="1"/>
</dbReference>
<keyword evidence="5 6" id="KW-0482">Metalloprotease</keyword>
<comment type="caution">
    <text evidence="9">The sequence shown here is derived from an EMBL/GenBank/DDBJ whole genome shotgun (WGS) entry which is preliminary data.</text>
</comment>
<keyword evidence="7" id="KW-0472">Membrane</keyword>
<evidence type="ECO:0000256" key="4">
    <source>
        <dbReference type="ARBA" id="ARBA00022833"/>
    </source>
</evidence>
<protein>
    <submittedName>
        <fullName evidence="9">M56 family metallopeptidase</fullName>
    </submittedName>
</protein>
<reference evidence="9 10" key="1">
    <citation type="submission" date="2024-10" db="EMBL/GenBank/DDBJ databases">
        <title>The Natural Products Discovery Center: Release of the First 8490 Sequenced Strains for Exploring Actinobacteria Biosynthetic Diversity.</title>
        <authorList>
            <person name="Kalkreuter E."/>
            <person name="Kautsar S.A."/>
            <person name="Yang D."/>
            <person name="Bader C.D."/>
            <person name="Teijaro C.N."/>
            <person name="Fluegel L."/>
            <person name="Davis C.M."/>
            <person name="Simpson J.R."/>
            <person name="Lauterbach L."/>
            <person name="Steele A.D."/>
            <person name="Gui C."/>
            <person name="Meng S."/>
            <person name="Li G."/>
            <person name="Viehrig K."/>
            <person name="Ye F."/>
            <person name="Su P."/>
            <person name="Kiefer A.F."/>
            <person name="Nichols A."/>
            <person name="Cepeda A.J."/>
            <person name="Yan W."/>
            <person name="Fan B."/>
            <person name="Jiang Y."/>
            <person name="Adhikari A."/>
            <person name="Zheng C.-J."/>
            <person name="Schuster L."/>
            <person name="Cowan T.M."/>
            <person name="Smanski M.J."/>
            <person name="Chevrette M.G."/>
            <person name="De Carvalho L.P.S."/>
            <person name="Shen B."/>
        </authorList>
    </citation>
    <scope>NUCLEOTIDE SEQUENCE [LARGE SCALE GENOMIC DNA]</scope>
    <source>
        <strain evidence="9 10">NPDC050545</strain>
    </source>
</reference>
<feature type="transmembrane region" description="Helical" evidence="7">
    <location>
        <begin position="92"/>
        <end position="117"/>
    </location>
</feature>
<dbReference type="InterPro" id="IPR052173">
    <property type="entry name" value="Beta-lactam_resp_regulator"/>
</dbReference>
<gene>
    <name evidence="9" type="ORF">ACIBG2_36115</name>
</gene>
<keyword evidence="3 6" id="KW-0378">Hydrolase</keyword>
<proteinExistence type="inferred from homology"/>
<evidence type="ECO:0000313" key="10">
    <source>
        <dbReference type="Proteomes" id="UP001612741"/>
    </source>
</evidence>
<accession>A0ABW7Z3W2</accession>
<sequence>MIAAILAAYTLLATTLLPRLLARAPWSDRAPRLAISLWLAACASAIASAALASVASAVPADTLGHELAGLIEACFAMLEEGFDAASVPAGSWLALVTSSLIMARAAFCTAAVLFTAWRERRRHAEMLRLLGRYHGELGATVLEYGEPLAYCLPGRRPETVVTTAALGTLSPECLAAVLAHERAHIAGRHHLVLALADGLSRAFPRLPLFTGARREVVRLVELRADDVAARRHPRVHIAAALVSLATGRAPAFTLGAAGETALARVRRMLQPAVPLCGYEKAAGVAAVGLLVAGPAAVALAPGLSALVAHHCHSLSLLG</sequence>
<keyword evidence="2" id="KW-0479">Metal-binding</keyword>
<dbReference type="RefSeq" id="WP_397088421.1">
    <property type="nucleotide sequence ID" value="NZ_JBITGY010000010.1"/>
</dbReference>
<feature type="transmembrane region" description="Helical" evidence="7">
    <location>
        <begin position="32"/>
        <end position="55"/>
    </location>
</feature>
<evidence type="ECO:0000256" key="5">
    <source>
        <dbReference type="ARBA" id="ARBA00023049"/>
    </source>
</evidence>
<dbReference type="PANTHER" id="PTHR34978">
    <property type="entry name" value="POSSIBLE SENSOR-TRANSDUCER PROTEIN BLAR"/>
    <property type="match status" value="1"/>
</dbReference>
<evidence type="ECO:0000256" key="3">
    <source>
        <dbReference type="ARBA" id="ARBA00022801"/>
    </source>
</evidence>
<evidence type="ECO:0000313" key="9">
    <source>
        <dbReference type="EMBL" id="MFI6502851.1"/>
    </source>
</evidence>
<name>A0ABW7Z3W2_9ACTN</name>
<feature type="domain" description="Peptidase M48" evidence="8">
    <location>
        <begin position="140"/>
        <end position="198"/>
    </location>
</feature>
<evidence type="ECO:0000256" key="2">
    <source>
        <dbReference type="ARBA" id="ARBA00022723"/>
    </source>
</evidence>
<dbReference type="InterPro" id="IPR001915">
    <property type="entry name" value="Peptidase_M48"/>
</dbReference>
<comment type="similarity">
    <text evidence="6">Belongs to the peptidase M48 family.</text>
</comment>
<dbReference type="Gene3D" id="3.30.2010.10">
    <property type="entry name" value="Metalloproteases ('zincins'), catalytic domain"/>
    <property type="match status" value="1"/>
</dbReference>
<keyword evidence="10" id="KW-1185">Reference proteome</keyword>
<comment type="cofactor">
    <cofactor evidence="6">
        <name>Zn(2+)</name>
        <dbReference type="ChEBI" id="CHEBI:29105"/>
    </cofactor>
    <text evidence="6">Binds 1 zinc ion per subunit.</text>
</comment>